<keyword evidence="3" id="KW-0255">Endonuclease</keyword>
<keyword evidence="4" id="KW-1185">Reference proteome</keyword>
<accession>A0ABS7U8J6</accession>
<keyword evidence="3" id="KW-0378">Hydrolase</keyword>
<dbReference type="SUPFAM" id="SSF56219">
    <property type="entry name" value="DNase I-like"/>
    <property type="match status" value="1"/>
</dbReference>
<protein>
    <submittedName>
        <fullName evidence="3">Endonuclease/exonuclease/phosphatase family protein</fullName>
    </submittedName>
</protein>
<dbReference type="InterPro" id="IPR005135">
    <property type="entry name" value="Endo/exonuclease/phosphatase"/>
</dbReference>
<gene>
    <name evidence="3" type="ORF">K8U61_03870</name>
</gene>
<dbReference type="PANTHER" id="PTHR14859">
    <property type="entry name" value="CALCOFLUOR WHITE HYPERSENSITIVE PROTEIN PRECURSOR"/>
    <property type="match status" value="1"/>
</dbReference>
<dbReference type="InterPro" id="IPR051916">
    <property type="entry name" value="GPI-anchor_lipid_remodeler"/>
</dbReference>
<dbReference type="Pfam" id="PF03372">
    <property type="entry name" value="Exo_endo_phos"/>
    <property type="match status" value="1"/>
</dbReference>
<dbReference type="RefSeq" id="WP_224121646.1">
    <property type="nucleotide sequence ID" value="NZ_JAIQZJ010000001.1"/>
</dbReference>
<evidence type="ECO:0000256" key="1">
    <source>
        <dbReference type="SAM" id="MobiDB-lite"/>
    </source>
</evidence>
<evidence type="ECO:0000313" key="4">
    <source>
        <dbReference type="Proteomes" id="UP000780875"/>
    </source>
</evidence>
<evidence type="ECO:0000259" key="2">
    <source>
        <dbReference type="Pfam" id="PF03372"/>
    </source>
</evidence>
<evidence type="ECO:0000313" key="3">
    <source>
        <dbReference type="EMBL" id="MBZ5737291.1"/>
    </source>
</evidence>
<dbReference type="PANTHER" id="PTHR14859:SF1">
    <property type="entry name" value="PGAP2-INTERACTING PROTEIN"/>
    <property type="match status" value="1"/>
</dbReference>
<feature type="region of interest" description="Disordered" evidence="1">
    <location>
        <begin position="37"/>
        <end position="78"/>
    </location>
</feature>
<dbReference type="EMBL" id="JAIQZJ010000001">
    <property type="protein sequence ID" value="MBZ5737291.1"/>
    <property type="molecule type" value="Genomic_DNA"/>
</dbReference>
<dbReference type="GO" id="GO:0004519">
    <property type="term" value="F:endonuclease activity"/>
    <property type="evidence" value="ECO:0007669"/>
    <property type="project" value="UniProtKB-KW"/>
</dbReference>
<comment type="caution">
    <text evidence="3">The sequence shown here is derived from an EMBL/GenBank/DDBJ whole genome shotgun (WGS) entry which is preliminary data.</text>
</comment>
<organism evidence="3 4">
    <name type="scientific">Nocardioides mangrovi</name>
    <dbReference type="NCBI Taxonomy" id="2874580"/>
    <lineage>
        <taxon>Bacteria</taxon>
        <taxon>Bacillati</taxon>
        <taxon>Actinomycetota</taxon>
        <taxon>Actinomycetes</taxon>
        <taxon>Propionibacteriales</taxon>
        <taxon>Nocardioidaceae</taxon>
        <taxon>Nocardioides</taxon>
    </lineage>
</organism>
<dbReference type="Gene3D" id="3.60.10.10">
    <property type="entry name" value="Endonuclease/exonuclease/phosphatase"/>
    <property type="match status" value="1"/>
</dbReference>
<sequence>MARNIRDLAPLAFPVAGLVAAIGVAVLVFATHHGPTIPDGSPGAASVSQGAKPRPHHDPTAPGSAKPPKPPKPGETCVPAERTDEITVVTFNIHSARTGTGAVGLAQIGAELAAMKPDVVLLQEVDRGRAWSARLDMPSVLAKDLDMHWAFGDNVRRTTTNQYGTAILSRFPIVSWHNQLLPRPPGTQQRGLLETILDIDGVRTHVYVTHLENSSPTARLLQMRAIAPVLRADTGPKLLGGDFNSVSTSPVGALARSVLSDTWRAIGSGSGLTAPAGAPRVRIDYLYYGNGGDTTITPRSIEVMPRSAVSDHRAVRATYTLSTGSADNVCVPVIGQDDLP</sequence>
<reference evidence="3 4" key="1">
    <citation type="submission" date="2021-09" db="EMBL/GenBank/DDBJ databases">
        <title>Whole genome sequence of Nocardioides sp. GBK3QG-3.</title>
        <authorList>
            <person name="Tuo L."/>
        </authorList>
    </citation>
    <scope>NUCLEOTIDE SEQUENCE [LARGE SCALE GENOMIC DNA]</scope>
    <source>
        <strain evidence="3 4">GBK3QG-3</strain>
    </source>
</reference>
<dbReference type="Proteomes" id="UP000780875">
    <property type="component" value="Unassembled WGS sequence"/>
</dbReference>
<feature type="domain" description="Endonuclease/exonuclease/phosphatase" evidence="2">
    <location>
        <begin position="89"/>
        <end position="312"/>
    </location>
</feature>
<keyword evidence="3" id="KW-0540">Nuclease</keyword>
<proteinExistence type="predicted"/>
<dbReference type="InterPro" id="IPR036691">
    <property type="entry name" value="Endo/exonu/phosph_ase_sf"/>
</dbReference>
<name>A0ABS7U8J6_9ACTN</name>